<dbReference type="Gene3D" id="3.40.33.10">
    <property type="entry name" value="CAP"/>
    <property type="match status" value="1"/>
</dbReference>
<organism evidence="3 4">
    <name type="scientific">Solibacillus merdavium</name>
    <dbReference type="NCBI Taxonomy" id="2762218"/>
    <lineage>
        <taxon>Bacteria</taxon>
        <taxon>Bacillati</taxon>
        <taxon>Bacillota</taxon>
        <taxon>Bacilli</taxon>
        <taxon>Bacillales</taxon>
        <taxon>Caryophanaceae</taxon>
        <taxon>Solibacillus</taxon>
    </lineage>
</organism>
<dbReference type="Pfam" id="PF00395">
    <property type="entry name" value="SLH"/>
    <property type="match status" value="3"/>
</dbReference>
<protein>
    <submittedName>
        <fullName evidence="3">S-layer homology domain-containing protein</fullName>
    </submittedName>
</protein>
<feature type="domain" description="SLH" evidence="2">
    <location>
        <begin position="90"/>
        <end position="145"/>
    </location>
</feature>
<keyword evidence="1" id="KW-0732">Signal</keyword>
<dbReference type="PANTHER" id="PTHR31157">
    <property type="entry name" value="SCP DOMAIN-CONTAINING PROTEIN"/>
    <property type="match status" value="1"/>
</dbReference>
<sequence length="353" mass="40224">MKRFLVVGFIIACLLQIQTPASYAQTAPNFTDVKSSYWAAPVIYELAGKGYMEGYADGTFKPNSMTTRAEAASIIARTMGIDLTTDFVPNFSDVPSNHSYYKEITKLAELGIIQNESKFNPEAPLKRAHISKMIALAYSVEVDSKNKAKFKDLPKVYWAKDYIESLADVGIVKGKTATTFEPNEFVTRAHVAALTKRGMKFRQDVVSLEVVYDLLQKDYIDTVNHYKQWEKKILDLVNKERINAGYSSVNQDLKLTQIAIIKAKDMVKRNYFEHYSTFYGNPWDLATLFDYEYTSYGENLARNFKTPETTVAGWMSSPKHRENILKSTFTHMGIGIEKDKKGKYYVVQHFSSK</sequence>
<evidence type="ECO:0000313" key="3">
    <source>
        <dbReference type="EMBL" id="MBD8031434.1"/>
    </source>
</evidence>
<dbReference type="InterPro" id="IPR001119">
    <property type="entry name" value="SLH_dom"/>
</dbReference>
<name>A0ABR8XHM5_9BACL</name>
<dbReference type="InterPro" id="IPR014044">
    <property type="entry name" value="CAP_dom"/>
</dbReference>
<proteinExistence type="predicted"/>
<dbReference type="EMBL" id="JACSPW010000001">
    <property type="protein sequence ID" value="MBD8031434.1"/>
    <property type="molecule type" value="Genomic_DNA"/>
</dbReference>
<feature type="domain" description="SLH" evidence="2">
    <location>
        <begin position="146"/>
        <end position="209"/>
    </location>
</feature>
<evidence type="ECO:0000256" key="1">
    <source>
        <dbReference type="SAM" id="SignalP"/>
    </source>
</evidence>
<evidence type="ECO:0000313" key="4">
    <source>
        <dbReference type="Proteomes" id="UP000600565"/>
    </source>
</evidence>
<dbReference type="RefSeq" id="WP_191702090.1">
    <property type="nucleotide sequence ID" value="NZ_JACSPW010000001.1"/>
</dbReference>
<dbReference type="SUPFAM" id="SSF55797">
    <property type="entry name" value="PR-1-like"/>
    <property type="match status" value="1"/>
</dbReference>
<dbReference type="PANTHER" id="PTHR31157:SF1">
    <property type="entry name" value="SCP DOMAIN-CONTAINING PROTEIN"/>
    <property type="match status" value="1"/>
</dbReference>
<feature type="chain" id="PRO_5045203825" evidence="1">
    <location>
        <begin position="25"/>
        <end position="353"/>
    </location>
</feature>
<keyword evidence="4" id="KW-1185">Reference proteome</keyword>
<dbReference type="Proteomes" id="UP000600565">
    <property type="component" value="Unassembled WGS sequence"/>
</dbReference>
<dbReference type="Pfam" id="PF00188">
    <property type="entry name" value="CAP"/>
    <property type="match status" value="1"/>
</dbReference>
<accession>A0ABR8XHM5</accession>
<evidence type="ECO:0000259" key="2">
    <source>
        <dbReference type="PROSITE" id="PS51272"/>
    </source>
</evidence>
<feature type="signal peptide" evidence="1">
    <location>
        <begin position="1"/>
        <end position="24"/>
    </location>
</feature>
<reference evidence="3 4" key="1">
    <citation type="submission" date="2020-08" db="EMBL/GenBank/DDBJ databases">
        <title>A Genomic Blueprint of the Chicken Gut Microbiome.</title>
        <authorList>
            <person name="Gilroy R."/>
            <person name="Ravi A."/>
            <person name="Getino M."/>
            <person name="Pursley I."/>
            <person name="Horton D.L."/>
            <person name="Alikhan N.-F."/>
            <person name="Baker D."/>
            <person name="Gharbi K."/>
            <person name="Hall N."/>
            <person name="Watson M."/>
            <person name="Adriaenssens E.M."/>
            <person name="Foster-Nyarko E."/>
            <person name="Jarju S."/>
            <person name="Secka A."/>
            <person name="Antonio M."/>
            <person name="Oren A."/>
            <person name="Chaudhuri R."/>
            <person name="La Ragione R.M."/>
            <person name="Hildebrand F."/>
            <person name="Pallen M.J."/>
        </authorList>
    </citation>
    <scope>NUCLEOTIDE SEQUENCE [LARGE SCALE GENOMIC DNA]</scope>
    <source>
        <strain evidence="3 4">Sa1YVA6</strain>
    </source>
</reference>
<comment type="caution">
    <text evidence="3">The sequence shown here is derived from an EMBL/GenBank/DDBJ whole genome shotgun (WGS) entry which is preliminary data.</text>
</comment>
<dbReference type="CDD" id="cd05379">
    <property type="entry name" value="CAP_bacterial"/>
    <property type="match status" value="1"/>
</dbReference>
<dbReference type="PROSITE" id="PS51272">
    <property type="entry name" value="SLH"/>
    <property type="match status" value="3"/>
</dbReference>
<feature type="domain" description="SLH" evidence="2">
    <location>
        <begin position="26"/>
        <end position="89"/>
    </location>
</feature>
<dbReference type="InterPro" id="IPR035940">
    <property type="entry name" value="CAP_sf"/>
</dbReference>
<gene>
    <name evidence="3" type="ORF">H9632_00045</name>
</gene>